<dbReference type="OrthoDB" id="10052339at2759"/>
<evidence type="ECO:0000313" key="2">
    <source>
        <dbReference type="EMBL" id="VDI39381.1"/>
    </source>
</evidence>
<protein>
    <submittedName>
        <fullName evidence="2">Uncharacterized protein</fullName>
    </submittedName>
</protein>
<dbReference type="SUPFAM" id="SSF56672">
    <property type="entry name" value="DNA/RNA polymerases"/>
    <property type="match status" value="1"/>
</dbReference>
<dbReference type="EMBL" id="UYJE01005686">
    <property type="protein sequence ID" value="VDI39381.1"/>
    <property type="molecule type" value="Genomic_DNA"/>
</dbReference>
<feature type="coiled-coil region" evidence="1">
    <location>
        <begin position="49"/>
        <end position="76"/>
    </location>
</feature>
<evidence type="ECO:0000313" key="3">
    <source>
        <dbReference type="Proteomes" id="UP000596742"/>
    </source>
</evidence>
<dbReference type="PANTHER" id="PTHR47331">
    <property type="entry name" value="PHD-TYPE DOMAIN-CONTAINING PROTEIN"/>
    <property type="match status" value="1"/>
</dbReference>
<organism evidence="2 3">
    <name type="scientific">Mytilus galloprovincialis</name>
    <name type="common">Mediterranean mussel</name>
    <dbReference type="NCBI Taxonomy" id="29158"/>
    <lineage>
        <taxon>Eukaryota</taxon>
        <taxon>Metazoa</taxon>
        <taxon>Spiralia</taxon>
        <taxon>Lophotrochozoa</taxon>
        <taxon>Mollusca</taxon>
        <taxon>Bivalvia</taxon>
        <taxon>Autobranchia</taxon>
        <taxon>Pteriomorphia</taxon>
        <taxon>Mytilida</taxon>
        <taxon>Mytiloidea</taxon>
        <taxon>Mytilidae</taxon>
        <taxon>Mytilinae</taxon>
        <taxon>Mytilus</taxon>
    </lineage>
</organism>
<comment type="caution">
    <text evidence="2">The sequence shown here is derived from an EMBL/GenBank/DDBJ whole genome shotgun (WGS) entry which is preliminary data.</text>
</comment>
<keyword evidence="1" id="KW-0175">Coiled coil</keyword>
<dbReference type="AlphaFoldDB" id="A0A8B6ETH9"/>
<reference evidence="2" key="1">
    <citation type="submission" date="2018-11" db="EMBL/GenBank/DDBJ databases">
        <authorList>
            <person name="Alioto T."/>
            <person name="Alioto T."/>
        </authorList>
    </citation>
    <scope>NUCLEOTIDE SEQUENCE</scope>
</reference>
<proteinExistence type="predicted"/>
<accession>A0A8B6ETH9</accession>
<dbReference type="Proteomes" id="UP000596742">
    <property type="component" value="Unassembled WGS sequence"/>
</dbReference>
<dbReference type="PANTHER" id="PTHR47331:SF1">
    <property type="entry name" value="GAG-LIKE PROTEIN"/>
    <property type="match status" value="1"/>
</dbReference>
<gene>
    <name evidence="2" type="ORF">MGAL_10B045429</name>
</gene>
<keyword evidence="3" id="KW-1185">Reference proteome</keyword>
<dbReference type="InterPro" id="IPR043502">
    <property type="entry name" value="DNA/RNA_pol_sf"/>
</dbReference>
<evidence type="ECO:0000256" key="1">
    <source>
        <dbReference type="SAM" id="Coils"/>
    </source>
</evidence>
<name>A0A8B6ETH9_MYTGA</name>
<sequence>MWTTDFNDNKSDDKNLMSVEDKQALDIMESSITYEDGHYKLGLPWRDKNISLTNNIAMAQARLQQLKRKLERDDTLHKMYTTTVNEYIEKGYAKEVSNIDSESKRMWYLPNHPVTNVNKQGKVRIVFDCAAKYQGISLNSKLLQRPDLMNSLAADIEAIFHQVRVQEEDCDALRFLWWPDGDLNQKPRSYCMQVHLFGATSSPSCAGYALKRTARDNSHLFDLEVSTTVEKNILC</sequence>